<organism evidence="1">
    <name type="scientific">Glycine soja</name>
    <name type="common">Wild soybean</name>
    <dbReference type="NCBI Taxonomy" id="3848"/>
    <lineage>
        <taxon>Eukaryota</taxon>
        <taxon>Viridiplantae</taxon>
        <taxon>Streptophyta</taxon>
        <taxon>Embryophyta</taxon>
        <taxon>Tracheophyta</taxon>
        <taxon>Spermatophyta</taxon>
        <taxon>Magnoliopsida</taxon>
        <taxon>eudicotyledons</taxon>
        <taxon>Gunneridae</taxon>
        <taxon>Pentapetalae</taxon>
        <taxon>rosids</taxon>
        <taxon>fabids</taxon>
        <taxon>Fabales</taxon>
        <taxon>Fabaceae</taxon>
        <taxon>Papilionoideae</taxon>
        <taxon>50 kb inversion clade</taxon>
        <taxon>NPAAA clade</taxon>
        <taxon>indigoferoid/millettioid clade</taxon>
        <taxon>Phaseoleae</taxon>
        <taxon>Glycine</taxon>
        <taxon>Glycine subgen. Soja</taxon>
    </lineage>
</organism>
<sequence length="63" mass="7176">MSNLRYVVGHIEVWYDTNNMHALFTYLQFYHGCATLSTSLAVKNSPLQLVLEVNMGISKLFPV</sequence>
<protein>
    <submittedName>
        <fullName evidence="1">Uncharacterized protein</fullName>
    </submittedName>
</protein>
<gene>
    <name evidence="1" type="ORF">glysoja_039447</name>
</gene>
<accession>A0A0B2QYZ2</accession>
<proteinExistence type="predicted"/>
<dbReference type="EMBL" id="KN653715">
    <property type="protein sequence ID" value="KHN26911.1"/>
    <property type="molecule type" value="Genomic_DNA"/>
</dbReference>
<name>A0A0B2QYZ2_GLYSO</name>
<dbReference type="Proteomes" id="UP000053555">
    <property type="component" value="Unassembled WGS sequence"/>
</dbReference>
<dbReference type="AlphaFoldDB" id="A0A0B2QYZ2"/>
<reference evidence="1" key="1">
    <citation type="submission" date="2014-07" db="EMBL/GenBank/DDBJ databases">
        <title>Identification of a novel salt tolerance gene in wild soybean by whole-genome sequencing.</title>
        <authorList>
            <person name="Lam H.-M."/>
            <person name="Qi X."/>
            <person name="Li M.-W."/>
            <person name="Liu X."/>
            <person name="Xie M."/>
            <person name="Ni M."/>
            <person name="Xu X."/>
        </authorList>
    </citation>
    <scope>NUCLEOTIDE SEQUENCE [LARGE SCALE GENOMIC DNA]</scope>
    <source>
        <tissue evidence="1">Root</tissue>
    </source>
</reference>
<evidence type="ECO:0000313" key="1">
    <source>
        <dbReference type="EMBL" id="KHN26911.1"/>
    </source>
</evidence>